<dbReference type="Gene3D" id="3.40.50.1000">
    <property type="entry name" value="HAD superfamily/HAD-like"/>
    <property type="match status" value="1"/>
</dbReference>
<dbReference type="KEGG" id="ttu:TERTU_0241"/>
<dbReference type="NCBIfam" id="TIGR01509">
    <property type="entry name" value="HAD-SF-IA-v3"/>
    <property type="match status" value="1"/>
</dbReference>
<dbReference type="NCBIfam" id="NF011564">
    <property type="entry name" value="PRK14988.1"/>
    <property type="match status" value="1"/>
</dbReference>
<dbReference type="EMBL" id="CP001614">
    <property type="protein sequence ID" value="ACR13674.1"/>
    <property type="molecule type" value="Genomic_DNA"/>
</dbReference>
<dbReference type="InterPro" id="IPR036412">
    <property type="entry name" value="HAD-like_sf"/>
</dbReference>
<dbReference type="SUPFAM" id="SSF56784">
    <property type="entry name" value="HAD-like"/>
    <property type="match status" value="1"/>
</dbReference>
<dbReference type="SFLD" id="SFLDG01129">
    <property type="entry name" value="C1.5:_HAD__Beta-PGM__Phosphata"/>
    <property type="match status" value="1"/>
</dbReference>
<dbReference type="PANTHER" id="PTHR43434:SF3">
    <property type="entry name" value="GMP_IMP NUCLEOTIDASE YRFG"/>
    <property type="match status" value="1"/>
</dbReference>
<dbReference type="GO" id="GO:0008967">
    <property type="term" value="F:phosphoglycolate phosphatase activity"/>
    <property type="evidence" value="ECO:0007669"/>
    <property type="project" value="TreeGrafter"/>
</dbReference>
<dbReference type="RefSeq" id="WP_015819789.1">
    <property type="nucleotide sequence ID" value="NC_012997.1"/>
</dbReference>
<reference evidence="1 2" key="1">
    <citation type="journal article" date="2009" name="PLoS ONE">
        <title>The complete genome of Teredinibacter turnerae T7901: an intracellular endosymbiont of marine wood-boring bivalves (shipworms).</title>
        <authorList>
            <person name="Yang J.C."/>
            <person name="Madupu R."/>
            <person name="Durkin A.S."/>
            <person name="Ekborg N.A."/>
            <person name="Pedamallu C.S."/>
            <person name="Hostetler J.B."/>
            <person name="Radune D."/>
            <person name="Toms B.S."/>
            <person name="Henrissat B."/>
            <person name="Coutinho P.M."/>
            <person name="Schwarz S."/>
            <person name="Field L."/>
            <person name="Trindade-Silva A.E."/>
            <person name="Soares C.A.G."/>
            <person name="Elshahawi S."/>
            <person name="Hanora A."/>
            <person name="Schmidt E.W."/>
            <person name="Haygood M.G."/>
            <person name="Posfai J."/>
            <person name="Benner J."/>
            <person name="Madinger C."/>
            <person name="Nove J."/>
            <person name="Anton B."/>
            <person name="Chaudhary K."/>
            <person name="Foster J."/>
            <person name="Holman A."/>
            <person name="Kumar S."/>
            <person name="Lessard P.A."/>
            <person name="Luyten Y.A."/>
            <person name="Slatko B."/>
            <person name="Wood N."/>
            <person name="Wu B."/>
            <person name="Teplitski M."/>
            <person name="Mougous J.D."/>
            <person name="Ward N."/>
            <person name="Eisen J.A."/>
            <person name="Badger J.H."/>
            <person name="Distel D.L."/>
        </authorList>
    </citation>
    <scope>NUCLEOTIDE SEQUENCE [LARGE SCALE GENOMIC DNA]</scope>
    <source>
        <strain evidence="2">ATCC 39867 / T7901</strain>
    </source>
</reference>
<dbReference type="InterPro" id="IPR006439">
    <property type="entry name" value="HAD-SF_hydro_IA"/>
</dbReference>
<organism evidence="1 2">
    <name type="scientific">Teredinibacter turnerae (strain ATCC 39867 / T7901)</name>
    <dbReference type="NCBI Taxonomy" id="377629"/>
    <lineage>
        <taxon>Bacteria</taxon>
        <taxon>Pseudomonadati</taxon>
        <taxon>Pseudomonadota</taxon>
        <taxon>Gammaproteobacteria</taxon>
        <taxon>Cellvibrionales</taxon>
        <taxon>Cellvibrionaceae</taxon>
        <taxon>Teredinibacter</taxon>
    </lineage>
</organism>
<dbReference type="AlphaFoldDB" id="C5BLL9"/>
<dbReference type="OrthoDB" id="9773910at2"/>
<dbReference type="InterPro" id="IPR050155">
    <property type="entry name" value="HAD-like_hydrolase_sf"/>
</dbReference>
<protein>
    <submittedName>
        <fullName evidence="1">HAD-superfamily hydrolase, subfamily IA, variant 3</fullName>
    </submittedName>
</protein>
<dbReference type="GO" id="GO:0005829">
    <property type="term" value="C:cytosol"/>
    <property type="evidence" value="ECO:0007669"/>
    <property type="project" value="TreeGrafter"/>
</dbReference>
<dbReference type="PANTHER" id="PTHR43434">
    <property type="entry name" value="PHOSPHOGLYCOLATE PHOSPHATASE"/>
    <property type="match status" value="1"/>
</dbReference>
<name>C5BLL9_TERTT</name>
<proteinExistence type="predicted"/>
<accession>C5BLL9</accession>
<dbReference type="STRING" id="377629.TERTU_0241"/>
<keyword evidence="2" id="KW-1185">Reference proteome</keyword>
<evidence type="ECO:0000313" key="2">
    <source>
        <dbReference type="Proteomes" id="UP000009080"/>
    </source>
</evidence>
<dbReference type="eggNOG" id="COG1011">
    <property type="taxonomic scope" value="Bacteria"/>
</dbReference>
<evidence type="ECO:0000313" key="1">
    <source>
        <dbReference type="EMBL" id="ACR13674.1"/>
    </source>
</evidence>
<dbReference type="CDD" id="cd01427">
    <property type="entry name" value="HAD_like"/>
    <property type="match status" value="1"/>
</dbReference>
<dbReference type="HOGENOM" id="CLU_106706_0_0_6"/>
<keyword evidence="1" id="KW-0378">Hydrolase</keyword>
<gene>
    <name evidence="1" type="ordered locus">TERTU_0241</name>
</gene>
<dbReference type="Proteomes" id="UP000009080">
    <property type="component" value="Chromosome"/>
</dbReference>
<dbReference type="Pfam" id="PF00702">
    <property type="entry name" value="Hydrolase"/>
    <property type="match status" value="1"/>
</dbReference>
<dbReference type="InterPro" id="IPR023214">
    <property type="entry name" value="HAD_sf"/>
</dbReference>
<sequence>MIDWQKIDTVLLDMDGTLLDLHFDNYFWLTHLPLRYAEIKGVSEAEATALLMHHIRQHEGTLQWYCLDHWSALLELDIPLLKRELLHKIQLRPYVEDFLRALRGQRKKVMLITNAHPKGLELKLSVTAIDQWLDLVVSSHEYFHPKESEAFWQKLQAEENFDPKTTLFIDDTPRVLASAENFGIAHLVHICAPDSQREPARSHRYIDINHFDEIMPH</sequence>
<dbReference type="GO" id="GO:0006281">
    <property type="term" value="P:DNA repair"/>
    <property type="evidence" value="ECO:0007669"/>
    <property type="project" value="TreeGrafter"/>
</dbReference>
<dbReference type="SFLD" id="SFLDS00003">
    <property type="entry name" value="Haloacid_Dehalogenase"/>
    <property type="match status" value="1"/>
</dbReference>